<dbReference type="CDD" id="cd05476">
    <property type="entry name" value="pepsin_A_like_plant"/>
    <property type="match status" value="1"/>
</dbReference>
<name>A0A0E0MM38_ORYPU</name>
<feature type="chain" id="PRO_5002367788" description="Peptidase A1 domain-containing protein" evidence="7">
    <location>
        <begin position="18"/>
        <end position="436"/>
    </location>
</feature>
<dbReference type="STRING" id="4537.A0A0E0MM38"/>
<keyword evidence="3" id="KW-0064">Aspartyl protease</keyword>
<dbReference type="InterPro" id="IPR033121">
    <property type="entry name" value="PEPTIDASE_A1"/>
</dbReference>
<dbReference type="InterPro" id="IPR032799">
    <property type="entry name" value="TAXi_C"/>
</dbReference>
<keyword evidence="7" id="KW-0732">Signal</keyword>
<dbReference type="eggNOG" id="KOG1339">
    <property type="taxonomic scope" value="Eukaryota"/>
</dbReference>
<protein>
    <recommendedName>
        <fullName evidence="8">Peptidase A1 domain-containing protein</fullName>
    </recommendedName>
</protein>
<comment type="similarity">
    <text evidence="1">Belongs to the peptidase A1 family.</text>
</comment>
<evidence type="ECO:0000256" key="4">
    <source>
        <dbReference type="ARBA" id="ARBA00022801"/>
    </source>
</evidence>
<keyword evidence="10" id="KW-1185">Reference proteome</keyword>
<evidence type="ECO:0000313" key="10">
    <source>
        <dbReference type="Proteomes" id="UP000026962"/>
    </source>
</evidence>
<feature type="domain" description="Peptidase A1" evidence="8">
    <location>
        <begin position="95"/>
        <end position="436"/>
    </location>
</feature>
<evidence type="ECO:0000259" key="8">
    <source>
        <dbReference type="PROSITE" id="PS51767"/>
    </source>
</evidence>
<evidence type="ECO:0000256" key="2">
    <source>
        <dbReference type="ARBA" id="ARBA00022670"/>
    </source>
</evidence>
<keyword evidence="5" id="KW-0325">Glycoprotein</keyword>
<dbReference type="GO" id="GO:0004190">
    <property type="term" value="F:aspartic-type endopeptidase activity"/>
    <property type="evidence" value="ECO:0007669"/>
    <property type="project" value="UniProtKB-KW"/>
</dbReference>
<keyword evidence="4" id="KW-0378">Hydrolase</keyword>
<evidence type="ECO:0000256" key="5">
    <source>
        <dbReference type="ARBA" id="ARBA00023180"/>
    </source>
</evidence>
<feature type="compositionally biased region" description="Low complexity" evidence="6">
    <location>
        <begin position="256"/>
        <end position="270"/>
    </location>
</feature>
<dbReference type="GO" id="GO:0006508">
    <property type="term" value="P:proteolysis"/>
    <property type="evidence" value="ECO:0007669"/>
    <property type="project" value="UniProtKB-KW"/>
</dbReference>
<proteinExistence type="inferred from homology"/>
<dbReference type="EnsemblPlants" id="OPUNC12G09810.1">
    <property type="protein sequence ID" value="OPUNC12G09810.1"/>
    <property type="gene ID" value="OPUNC12G09810"/>
</dbReference>
<accession>A0A0E0MM38</accession>
<keyword evidence="2" id="KW-0645">Protease</keyword>
<dbReference type="InterPro" id="IPR021109">
    <property type="entry name" value="Peptidase_aspartic_dom_sf"/>
</dbReference>
<dbReference type="Gene3D" id="2.40.70.10">
    <property type="entry name" value="Acid Proteases"/>
    <property type="match status" value="2"/>
</dbReference>
<dbReference type="InterPro" id="IPR051708">
    <property type="entry name" value="Plant_Aspart_Prot_A1"/>
</dbReference>
<evidence type="ECO:0000256" key="6">
    <source>
        <dbReference type="SAM" id="MobiDB-lite"/>
    </source>
</evidence>
<dbReference type="Gramene" id="OPUNC12G09810.1">
    <property type="protein sequence ID" value="OPUNC12G09810.1"/>
    <property type="gene ID" value="OPUNC12G09810"/>
</dbReference>
<reference evidence="9" key="1">
    <citation type="submission" date="2015-04" db="UniProtKB">
        <authorList>
            <consortium name="EnsemblPlants"/>
        </authorList>
    </citation>
    <scope>IDENTIFICATION</scope>
</reference>
<dbReference type="AlphaFoldDB" id="A0A0E0MM38"/>
<feature type="signal peptide" evidence="7">
    <location>
        <begin position="1"/>
        <end position="17"/>
    </location>
</feature>
<dbReference type="Proteomes" id="UP000026962">
    <property type="component" value="Chromosome 12"/>
</dbReference>
<dbReference type="OMA" id="HYFFREN"/>
<evidence type="ECO:0000256" key="7">
    <source>
        <dbReference type="SAM" id="SignalP"/>
    </source>
</evidence>
<feature type="region of interest" description="Disordered" evidence="6">
    <location>
        <begin position="255"/>
        <end position="280"/>
    </location>
</feature>
<reference evidence="9" key="2">
    <citation type="submission" date="2018-05" db="EMBL/GenBank/DDBJ databases">
        <title>OpunRS2 (Oryza punctata Reference Sequence Version 2).</title>
        <authorList>
            <person name="Zhang J."/>
            <person name="Kudrna D."/>
            <person name="Lee S."/>
            <person name="Talag J."/>
            <person name="Welchert J."/>
            <person name="Wing R.A."/>
        </authorList>
    </citation>
    <scope>NUCLEOTIDE SEQUENCE [LARGE SCALE GENOMIC DNA]</scope>
</reference>
<dbReference type="SUPFAM" id="SSF50630">
    <property type="entry name" value="Acid proteases"/>
    <property type="match status" value="1"/>
</dbReference>
<dbReference type="Pfam" id="PF14541">
    <property type="entry name" value="TAXi_C"/>
    <property type="match status" value="1"/>
</dbReference>
<dbReference type="InterPro" id="IPR034161">
    <property type="entry name" value="Pepsin-like_plant"/>
</dbReference>
<dbReference type="GO" id="GO:0005576">
    <property type="term" value="C:extracellular region"/>
    <property type="evidence" value="ECO:0007669"/>
    <property type="project" value="TreeGrafter"/>
</dbReference>
<organism evidence="9">
    <name type="scientific">Oryza punctata</name>
    <name type="common">Red rice</name>
    <dbReference type="NCBI Taxonomy" id="4537"/>
    <lineage>
        <taxon>Eukaryota</taxon>
        <taxon>Viridiplantae</taxon>
        <taxon>Streptophyta</taxon>
        <taxon>Embryophyta</taxon>
        <taxon>Tracheophyta</taxon>
        <taxon>Spermatophyta</taxon>
        <taxon>Magnoliopsida</taxon>
        <taxon>Liliopsida</taxon>
        <taxon>Poales</taxon>
        <taxon>Poaceae</taxon>
        <taxon>BOP clade</taxon>
        <taxon>Oryzoideae</taxon>
        <taxon>Oryzeae</taxon>
        <taxon>Oryzinae</taxon>
        <taxon>Oryza</taxon>
    </lineage>
</organism>
<sequence length="436" mass="45344">MGRRLTLSAMLVVAASSLISLQLLQPPPVVTSAAHLSPKLSSFVVVARPWVLRVVTSFLKALLQQEAYDVIQNKPSGGDGRQLGGAAVTGTAALLVINMSIGTPTPQNVSGLVHISSQLVWARCSALHTAPAVADAFRPNKSATFSLLPSASEMCPSVLRPETCGDGNNTTGAHCDGYVSTYGTVANTSGNLATDTFTFGSTSVPGVVFGCSDATRGDFSGASGVIGLGRGPLSLISQLQLSRFSYQLWAIPMTPTPRRSPSRPSTAASSDKASRSTPLLSSTMHPNLYYVNLTGIHVDGKRLNDIPAGVFDLKTNGSGGVVLSTTIPVTYLEAAAYRVVRKVVASRINLQPVDGSALGLDLCYSAASMVQVKVPPLKLVFDGAGAEMQLAVANYFLKDDDTGLECLTMLPSMGVSVLGSLLQAGINRSTTSPASS</sequence>
<dbReference type="PANTHER" id="PTHR47967:SF85">
    <property type="entry name" value="OS05G0384300 PROTEIN"/>
    <property type="match status" value="1"/>
</dbReference>
<evidence type="ECO:0000313" key="9">
    <source>
        <dbReference type="EnsemblPlants" id="OPUNC12G09810.1"/>
    </source>
</evidence>
<dbReference type="InterPro" id="IPR032861">
    <property type="entry name" value="TAXi_N"/>
</dbReference>
<dbReference type="PROSITE" id="PS51767">
    <property type="entry name" value="PEPTIDASE_A1"/>
    <property type="match status" value="1"/>
</dbReference>
<dbReference type="Pfam" id="PF14543">
    <property type="entry name" value="TAXi_N"/>
    <property type="match status" value="1"/>
</dbReference>
<evidence type="ECO:0000256" key="1">
    <source>
        <dbReference type="ARBA" id="ARBA00007447"/>
    </source>
</evidence>
<evidence type="ECO:0000256" key="3">
    <source>
        <dbReference type="ARBA" id="ARBA00022750"/>
    </source>
</evidence>
<dbReference type="PANTHER" id="PTHR47967">
    <property type="entry name" value="OS07G0603500 PROTEIN-RELATED"/>
    <property type="match status" value="1"/>
</dbReference>
<dbReference type="HOGENOM" id="CLU_005738_2_0_1"/>